<name>T0ZG93_9ZZZZ</name>
<dbReference type="Pfam" id="PF01022">
    <property type="entry name" value="HTH_5"/>
    <property type="match status" value="1"/>
</dbReference>
<dbReference type="InterPro" id="IPR011991">
    <property type="entry name" value="ArsR-like_HTH"/>
</dbReference>
<keyword evidence="1" id="KW-0805">Transcription regulation</keyword>
<keyword evidence="3" id="KW-0804">Transcription</keyword>
<dbReference type="SUPFAM" id="SSF46785">
    <property type="entry name" value="Winged helix' DNA-binding domain"/>
    <property type="match status" value="1"/>
</dbReference>
<evidence type="ECO:0000313" key="6">
    <source>
        <dbReference type="EMBL" id="EQD43347.1"/>
    </source>
</evidence>
<comment type="caution">
    <text evidence="6">The sequence shown here is derived from an EMBL/GenBank/DDBJ whole genome shotgun (WGS) entry which is preliminary data.</text>
</comment>
<dbReference type="InterPro" id="IPR036388">
    <property type="entry name" value="WH-like_DNA-bd_sf"/>
</dbReference>
<evidence type="ECO:0000256" key="1">
    <source>
        <dbReference type="ARBA" id="ARBA00023015"/>
    </source>
</evidence>
<reference evidence="6" key="1">
    <citation type="submission" date="2013-08" db="EMBL/GenBank/DDBJ databases">
        <authorList>
            <person name="Mendez C."/>
            <person name="Richter M."/>
            <person name="Ferrer M."/>
            <person name="Sanchez J."/>
        </authorList>
    </citation>
    <scope>NUCLEOTIDE SEQUENCE</scope>
</reference>
<dbReference type="PROSITE" id="PS50987">
    <property type="entry name" value="HTH_ARSR_2"/>
    <property type="match status" value="1"/>
</dbReference>
<evidence type="ECO:0000259" key="5">
    <source>
        <dbReference type="PROSITE" id="PS50987"/>
    </source>
</evidence>
<evidence type="ECO:0000256" key="3">
    <source>
        <dbReference type="ARBA" id="ARBA00023163"/>
    </source>
</evidence>
<organism evidence="6">
    <name type="scientific">mine drainage metagenome</name>
    <dbReference type="NCBI Taxonomy" id="410659"/>
    <lineage>
        <taxon>unclassified sequences</taxon>
        <taxon>metagenomes</taxon>
        <taxon>ecological metagenomes</taxon>
    </lineage>
</organism>
<evidence type="ECO:0000256" key="2">
    <source>
        <dbReference type="ARBA" id="ARBA00023125"/>
    </source>
</evidence>
<keyword evidence="2" id="KW-0238">DNA-binding</keyword>
<dbReference type="GO" id="GO:0003677">
    <property type="term" value="F:DNA binding"/>
    <property type="evidence" value="ECO:0007669"/>
    <property type="project" value="UniProtKB-KW"/>
</dbReference>
<dbReference type="AlphaFoldDB" id="T0ZG93"/>
<feature type="region of interest" description="Disordered" evidence="4">
    <location>
        <begin position="1"/>
        <end position="23"/>
    </location>
</feature>
<sequence length="128" mass="14225">MVDYTRSIMMTGQPIPPRSPRRPVRAGTLARVARDLQPHCQEAVGVLRALANEQRLMILCHLVPAPLSVGQLNERVPLSQSALSQHLAVLRNAAMVRTERQSQTVYYSLAPGFVTRLLAVLHDEFCSL</sequence>
<dbReference type="InterPro" id="IPR051011">
    <property type="entry name" value="Metal_resp_trans_reg"/>
</dbReference>
<evidence type="ECO:0000256" key="4">
    <source>
        <dbReference type="SAM" id="MobiDB-lite"/>
    </source>
</evidence>
<dbReference type="SMART" id="SM00418">
    <property type="entry name" value="HTH_ARSR"/>
    <property type="match status" value="1"/>
</dbReference>
<dbReference type="GO" id="GO:0003700">
    <property type="term" value="F:DNA-binding transcription factor activity"/>
    <property type="evidence" value="ECO:0007669"/>
    <property type="project" value="InterPro"/>
</dbReference>
<dbReference type="PANTHER" id="PTHR43132">
    <property type="entry name" value="ARSENICAL RESISTANCE OPERON REPRESSOR ARSR-RELATED"/>
    <property type="match status" value="1"/>
</dbReference>
<proteinExistence type="predicted"/>
<dbReference type="CDD" id="cd00090">
    <property type="entry name" value="HTH_ARSR"/>
    <property type="match status" value="1"/>
</dbReference>
<reference evidence="6" key="2">
    <citation type="journal article" date="2014" name="ISME J.">
        <title>Microbial stratification in low pH oxic and suboxic macroscopic growths along an acid mine drainage.</title>
        <authorList>
            <person name="Mendez-Garcia C."/>
            <person name="Mesa V."/>
            <person name="Sprenger R.R."/>
            <person name="Richter M."/>
            <person name="Diez M.S."/>
            <person name="Solano J."/>
            <person name="Bargiela R."/>
            <person name="Golyshina O.V."/>
            <person name="Manteca A."/>
            <person name="Ramos J.L."/>
            <person name="Gallego J.R."/>
            <person name="Llorente I."/>
            <person name="Martins Dos Santos V.A."/>
            <person name="Jensen O.N."/>
            <person name="Pelaez A.I."/>
            <person name="Sanchez J."/>
            <person name="Ferrer M."/>
        </authorList>
    </citation>
    <scope>NUCLEOTIDE SEQUENCE</scope>
</reference>
<protein>
    <submittedName>
        <fullName evidence="6">Regulatory protein ArsR</fullName>
    </submittedName>
</protein>
<dbReference type="PRINTS" id="PR00778">
    <property type="entry name" value="HTHARSR"/>
</dbReference>
<dbReference type="InterPro" id="IPR036390">
    <property type="entry name" value="WH_DNA-bd_sf"/>
</dbReference>
<accession>T0ZG93</accession>
<dbReference type="InterPro" id="IPR001845">
    <property type="entry name" value="HTH_ArsR_DNA-bd_dom"/>
</dbReference>
<feature type="domain" description="HTH arsR-type" evidence="5">
    <location>
        <begin position="36"/>
        <end position="128"/>
    </location>
</feature>
<dbReference type="Gene3D" id="1.10.10.10">
    <property type="entry name" value="Winged helix-like DNA-binding domain superfamily/Winged helix DNA-binding domain"/>
    <property type="match status" value="1"/>
</dbReference>
<gene>
    <name evidence="6" type="ORF">B1A_15556</name>
</gene>
<dbReference type="PANTHER" id="PTHR43132:SF2">
    <property type="entry name" value="ARSENICAL RESISTANCE OPERON REPRESSOR ARSR-RELATED"/>
    <property type="match status" value="1"/>
</dbReference>
<dbReference type="NCBIfam" id="NF033788">
    <property type="entry name" value="HTH_metalloreg"/>
    <property type="match status" value="1"/>
</dbReference>
<dbReference type="EMBL" id="AUZX01011413">
    <property type="protein sequence ID" value="EQD43347.1"/>
    <property type="molecule type" value="Genomic_DNA"/>
</dbReference>